<evidence type="ECO:0000313" key="2">
    <source>
        <dbReference type="EMBL" id="SCB82380.1"/>
    </source>
</evidence>
<dbReference type="EMBL" id="FMAW01000003">
    <property type="protein sequence ID" value="SCB82380.1"/>
    <property type="molecule type" value="Genomic_DNA"/>
</dbReference>
<comment type="caution">
    <text evidence="2">The sequence shown here is derived from an EMBL/GenBank/DDBJ whole genome shotgun (WGS) entry which is preliminary data.</text>
</comment>
<name>A0ABY0JZQ8_WEIHE</name>
<protein>
    <submittedName>
        <fullName evidence="2">Uncharacterized protein</fullName>
    </submittedName>
</protein>
<keyword evidence="3" id="KW-1185">Reference proteome</keyword>
<gene>
    <name evidence="2" type="ORF">GA0061075_10371</name>
</gene>
<dbReference type="Proteomes" id="UP000182448">
    <property type="component" value="Unassembled WGS sequence"/>
</dbReference>
<sequence length="60" mass="6985">MKKLITNSFVLAFATLLIFRIIIHFWGLDTDGNFLSLVIAPLLIFWVIVVIIKYICLKFQ</sequence>
<keyword evidence="1" id="KW-0472">Membrane</keyword>
<evidence type="ECO:0000256" key="1">
    <source>
        <dbReference type="SAM" id="Phobius"/>
    </source>
</evidence>
<proteinExistence type="predicted"/>
<evidence type="ECO:0000313" key="3">
    <source>
        <dbReference type="Proteomes" id="UP000182448"/>
    </source>
</evidence>
<accession>A0ABY0JZQ8</accession>
<keyword evidence="1" id="KW-1133">Transmembrane helix</keyword>
<reference evidence="2 3" key="1">
    <citation type="submission" date="2016-08" db="EMBL/GenBank/DDBJ databases">
        <authorList>
            <person name="Varghese N."/>
            <person name="Submissions Spin"/>
        </authorList>
    </citation>
    <scope>NUCLEOTIDE SEQUENCE [LARGE SCALE GENOMIC DNA]</scope>
    <source>
        <strain evidence="2 3">R-53116</strain>
    </source>
</reference>
<organism evidence="2 3">
    <name type="scientific">Weissella hellenica</name>
    <dbReference type="NCBI Taxonomy" id="46256"/>
    <lineage>
        <taxon>Bacteria</taxon>
        <taxon>Bacillati</taxon>
        <taxon>Bacillota</taxon>
        <taxon>Bacilli</taxon>
        <taxon>Lactobacillales</taxon>
        <taxon>Lactobacillaceae</taxon>
        <taxon>Weissella</taxon>
    </lineage>
</organism>
<keyword evidence="1" id="KW-0812">Transmembrane</keyword>
<feature type="transmembrane region" description="Helical" evidence="1">
    <location>
        <begin position="9"/>
        <end position="28"/>
    </location>
</feature>
<feature type="transmembrane region" description="Helical" evidence="1">
    <location>
        <begin position="34"/>
        <end position="56"/>
    </location>
</feature>